<proteinExistence type="predicted"/>
<organism evidence="3">
    <name type="scientific">marine metagenome</name>
    <dbReference type="NCBI Taxonomy" id="408172"/>
    <lineage>
        <taxon>unclassified sequences</taxon>
        <taxon>metagenomes</taxon>
        <taxon>ecological metagenomes</taxon>
    </lineage>
</organism>
<dbReference type="InterPro" id="IPR031778">
    <property type="entry name" value="Sortilin_N"/>
</dbReference>
<dbReference type="PANTHER" id="PTHR12106:SF27">
    <property type="entry name" value="SORTILIN-RELATED RECEPTOR"/>
    <property type="match status" value="1"/>
</dbReference>
<keyword evidence="1" id="KW-0677">Repeat</keyword>
<feature type="domain" description="Sortilin N-terminal" evidence="2">
    <location>
        <begin position="70"/>
        <end position="200"/>
    </location>
</feature>
<evidence type="ECO:0000259" key="2">
    <source>
        <dbReference type="Pfam" id="PF15902"/>
    </source>
</evidence>
<dbReference type="AlphaFoldDB" id="A0A381VUY6"/>
<dbReference type="Pfam" id="PF15902">
    <property type="entry name" value="Sortilin-Vps10"/>
    <property type="match status" value="1"/>
</dbReference>
<gene>
    <name evidence="3" type="ORF">METZ01_LOCUS96964</name>
</gene>
<dbReference type="PANTHER" id="PTHR12106">
    <property type="entry name" value="SORTILIN RELATED"/>
    <property type="match status" value="1"/>
</dbReference>
<sequence length="388" mass="42961">MHFKNKYLRILLLLFMGLSFIMAKEVYSESLFKALKYRNIGPFRGGRSAAVVGIPGNKFVAYFGGTGGGVWQTKNAGQTWNNISDGFYGGSIGAVAVSEWDPNVIYVGGGEVTVRGNVSHGDGIWKSTDAGKTWKDVGLKDSHRIPRIRIHPRNPDLVYAAVLGHLSGPNDERGVFRSSDGGDTWEKILYINDEVGACDLILDPNNPRIIYASTWRIKRTPYSLESGGEGSGLWKSTDGGDTWKEITKNKGLPEGIVGIIGITVSPLNSDRVWAIIENRDGGLFRSDDAGETWIKTSSDNNLRQRAWYYSRVYADTENEDLVYVLNVRFWRSKDGGKTFNSIRTPHGDHHDLWIDPQDSQHLIIADDGGGQVSFDAGATWSTYHNQPT</sequence>
<dbReference type="SUPFAM" id="SSF110296">
    <property type="entry name" value="Oligoxyloglucan reducing end-specific cellobiohydrolase"/>
    <property type="match status" value="1"/>
</dbReference>
<dbReference type="CDD" id="cd15482">
    <property type="entry name" value="Sialidase_non-viral"/>
    <property type="match status" value="1"/>
</dbReference>
<evidence type="ECO:0000256" key="1">
    <source>
        <dbReference type="ARBA" id="ARBA00022737"/>
    </source>
</evidence>
<feature type="non-terminal residue" evidence="3">
    <location>
        <position position="388"/>
    </location>
</feature>
<dbReference type="InterPro" id="IPR015943">
    <property type="entry name" value="WD40/YVTN_repeat-like_dom_sf"/>
</dbReference>
<accession>A0A381VUY6</accession>
<dbReference type="Gene3D" id="2.130.10.10">
    <property type="entry name" value="YVTN repeat-like/Quinoprotein amine dehydrogenase"/>
    <property type="match status" value="3"/>
</dbReference>
<protein>
    <recommendedName>
        <fullName evidence="2">Sortilin N-terminal domain-containing protein</fullName>
    </recommendedName>
</protein>
<evidence type="ECO:0000313" key="3">
    <source>
        <dbReference type="EMBL" id="SVA44110.1"/>
    </source>
</evidence>
<reference evidence="3" key="1">
    <citation type="submission" date="2018-05" db="EMBL/GenBank/DDBJ databases">
        <authorList>
            <person name="Lanie J.A."/>
            <person name="Ng W.-L."/>
            <person name="Kazmierczak K.M."/>
            <person name="Andrzejewski T.M."/>
            <person name="Davidsen T.M."/>
            <person name="Wayne K.J."/>
            <person name="Tettelin H."/>
            <person name="Glass J.I."/>
            <person name="Rusch D."/>
            <person name="Podicherti R."/>
            <person name="Tsui H.-C.T."/>
            <person name="Winkler M.E."/>
        </authorList>
    </citation>
    <scope>NUCLEOTIDE SEQUENCE</scope>
</reference>
<dbReference type="EMBL" id="UINC01009866">
    <property type="protein sequence ID" value="SVA44110.1"/>
    <property type="molecule type" value="Genomic_DNA"/>
</dbReference>
<name>A0A381VUY6_9ZZZZ</name>
<dbReference type="InterPro" id="IPR050310">
    <property type="entry name" value="VPS10-sortilin"/>
</dbReference>